<evidence type="ECO:0000313" key="1">
    <source>
        <dbReference type="EMBL" id="CAD9753160.1"/>
    </source>
</evidence>
<proteinExistence type="predicted"/>
<protein>
    <submittedName>
        <fullName evidence="1">Uncharacterized protein</fullName>
    </submittedName>
</protein>
<dbReference type="AlphaFoldDB" id="A0A7S2TJC1"/>
<sequence>MKDQVDFLSCMDEARTNDALKAAQSCSTGVIDYSTLSACFNGDQGTSLLKTASEIFNNQFPQRATVPHTFVNSKDTTPSYDSLLSVICQSGATAPVCSSVNATVACVV</sequence>
<name>A0A7S2TJC1_9EUKA</name>
<reference evidence="1" key="1">
    <citation type="submission" date="2021-01" db="EMBL/GenBank/DDBJ databases">
        <authorList>
            <person name="Corre E."/>
            <person name="Pelletier E."/>
            <person name="Niang G."/>
            <person name="Scheremetjew M."/>
            <person name="Finn R."/>
            <person name="Kale V."/>
            <person name="Holt S."/>
            <person name="Cochrane G."/>
            <person name="Meng A."/>
            <person name="Brown T."/>
            <person name="Cohen L."/>
        </authorList>
    </citation>
    <scope>NUCLEOTIDE SEQUENCE</scope>
    <source>
        <strain evidence="1">CCMP622</strain>
    </source>
</reference>
<dbReference type="EMBL" id="HBHP01007360">
    <property type="protein sequence ID" value="CAD9753160.1"/>
    <property type="molecule type" value="Transcribed_RNA"/>
</dbReference>
<gene>
    <name evidence="1" type="ORF">LSP00402_LOCUS4563</name>
</gene>
<organism evidence="1">
    <name type="scientific">Lotharella oceanica</name>
    <dbReference type="NCBI Taxonomy" id="641309"/>
    <lineage>
        <taxon>Eukaryota</taxon>
        <taxon>Sar</taxon>
        <taxon>Rhizaria</taxon>
        <taxon>Cercozoa</taxon>
        <taxon>Chlorarachniophyceae</taxon>
        <taxon>Lotharella</taxon>
    </lineage>
</organism>
<accession>A0A7S2TJC1</accession>